<dbReference type="Proteomes" id="UP000013307">
    <property type="component" value="Chromosome"/>
</dbReference>
<sequence length="230" mass="25470">MSELMDCTGVSVQVGMVLLLSISIVAIGVVYMGIGPIIDTYVESSHQREVIYVFELMRESIIKIARGVPSRVIEAKMFDGMYFINYTGFVCVNNTTVPIYSVIYKGDEEISLENGAIFRKAGGNSFMVEKPLIIHSNNTSVISVIALHGEGSVSGKGIVRIVFTNLGCDYRTITNNTIVVHSDHYLEWKEYLEEEGFEIVDVYNKTVVASTQSNLILLKIVNVKVKLRGG</sequence>
<feature type="transmembrane region" description="Helical" evidence="1">
    <location>
        <begin position="12"/>
        <end position="34"/>
    </location>
</feature>
<dbReference type="Pfam" id="PF23960">
    <property type="entry name" value="DUF7289"/>
    <property type="match status" value="1"/>
</dbReference>
<dbReference type="OrthoDB" id="118051at2157"/>
<reference evidence="2 3" key="1">
    <citation type="journal article" date="2013" name="Genome Announc.">
        <title>Complete Genome Sequence of the Thermophilic and Facultatively Chemolithoautotrophic Sulfate Reducer Archaeoglobus sulfaticallidus Strain PM70-1T.</title>
        <authorList>
            <person name="Stokke R."/>
            <person name="Hocking W.P."/>
            <person name="Steinsbu B.O."/>
            <person name="Steen I.H."/>
        </authorList>
    </citation>
    <scope>NUCLEOTIDE SEQUENCE [LARGE SCALE GENOMIC DNA]</scope>
    <source>
        <strain evidence="2">PM70-1</strain>
    </source>
</reference>
<dbReference type="GeneID" id="15393103"/>
<keyword evidence="1" id="KW-1133">Transmembrane helix</keyword>
<accession>N0BLN4</accession>
<protein>
    <recommendedName>
        <fullName evidence="4">Archaeal flagellin N-terminal-like domain protein</fullName>
    </recommendedName>
</protein>
<dbReference type="KEGG" id="ast:Asulf_01468"/>
<evidence type="ECO:0008006" key="4">
    <source>
        <dbReference type="Google" id="ProtNLM"/>
    </source>
</evidence>
<evidence type="ECO:0000313" key="2">
    <source>
        <dbReference type="EMBL" id="AGK61451.1"/>
    </source>
</evidence>
<organism evidence="2 3">
    <name type="scientific">Archaeoglobus sulfaticallidus PM70-1</name>
    <dbReference type="NCBI Taxonomy" id="387631"/>
    <lineage>
        <taxon>Archaea</taxon>
        <taxon>Methanobacteriati</taxon>
        <taxon>Methanobacteriota</taxon>
        <taxon>Archaeoglobi</taxon>
        <taxon>Archaeoglobales</taxon>
        <taxon>Archaeoglobaceae</taxon>
        <taxon>Archaeoglobus</taxon>
    </lineage>
</organism>
<dbReference type="InterPro" id="IPR055713">
    <property type="entry name" value="DUF7289"/>
</dbReference>
<dbReference type="eggNOG" id="arCOG02911">
    <property type="taxonomic scope" value="Archaea"/>
</dbReference>
<evidence type="ECO:0000313" key="3">
    <source>
        <dbReference type="Proteomes" id="UP000013307"/>
    </source>
</evidence>
<name>N0BLN4_9EURY</name>
<proteinExistence type="predicted"/>
<dbReference type="STRING" id="387631.Asulf_01468"/>
<dbReference type="RefSeq" id="WP_015591049.1">
    <property type="nucleotide sequence ID" value="NC_021169.1"/>
</dbReference>
<keyword evidence="3" id="KW-1185">Reference proteome</keyword>
<evidence type="ECO:0000256" key="1">
    <source>
        <dbReference type="SAM" id="Phobius"/>
    </source>
</evidence>
<dbReference type="AlphaFoldDB" id="N0BLN4"/>
<dbReference type="HOGENOM" id="CLU_1232720_0_0_2"/>
<keyword evidence="1" id="KW-0472">Membrane</keyword>
<dbReference type="EMBL" id="CP005290">
    <property type="protein sequence ID" value="AGK61451.1"/>
    <property type="molecule type" value="Genomic_DNA"/>
</dbReference>
<gene>
    <name evidence="2" type="ORF">Asulf_01468</name>
</gene>
<keyword evidence="1" id="KW-0812">Transmembrane</keyword>